<evidence type="ECO:0000313" key="5">
    <source>
        <dbReference type="Proteomes" id="UP000464262"/>
    </source>
</evidence>
<dbReference type="HAMAP" id="MF_01385">
    <property type="entry name" value="UreF"/>
    <property type="match status" value="1"/>
</dbReference>
<dbReference type="EMBL" id="CP047475">
    <property type="protein sequence ID" value="QIA64039.1"/>
    <property type="molecule type" value="Genomic_DNA"/>
</dbReference>
<keyword evidence="2 3" id="KW-0143">Chaperone</keyword>
<dbReference type="KEGG" id="vas:GT360_11200"/>
<comment type="subunit">
    <text evidence="3">UreD, UreF and UreG form a complex that acts as a GTP-hydrolysis-dependent molecular chaperone, activating the urease apoprotein by helping to assemble the nickel containing metallocenter of UreC. The UreE protein probably delivers the nickel.</text>
</comment>
<comment type="subcellular location">
    <subcellularLocation>
        <location evidence="3">Cytoplasm</location>
    </subcellularLocation>
</comment>
<evidence type="ECO:0000256" key="1">
    <source>
        <dbReference type="ARBA" id="ARBA00022988"/>
    </source>
</evidence>
<keyword evidence="1 3" id="KW-0996">Nickel insertion</keyword>
<evidence type="ECO:0000313" key="4">
    <source>
        <dbReference type="EMBL" id="QIA64039.1"/>
    </source>
</evidence>
<dbReference type="GO" id="GO:0005737">
    <property type="term" value="C:cytoplasm"/>
    <property type="evidence" value="ECO:0007669"/>
    <property type="project" value="UniProtKB-SubCell"/>
</dbReference>
<accession>A0A7Z2YEF0</accession>
<dbReference type="PANTHER" id="PTHR33620:SF1">
    <property type="entry name" value="UREASE ACCESSORY PROTEIN F"/>
    <property type="match status" value="1"/>
</dbReference>
<reference evidence="4 5" key="1">
    <citation type="submission" date="2020-01" db="EMBL/GenBank/DDBJ databases">
        <title>Whole genome and functional gene identification of agarase of Vibrio HN897.</title>
        <authorList>
            <person name="Liu Y."/>
            <person name="Zhao Z."/>
        </authorList>
    </citation>
    <scope>NUCLEOTIDE SEQUENCE [LARGE SCALE GENOMIC DNA]</scope>
    <source>
        <strain evidence="4 5">HN897</strain>
    </source>
</reference>
<gene>
    <name evidence="3" type="primary">ureF</name>
    <name evidence="4" type="ORF">GT360_11200</name>
</gene>
<sequence>MKSDSELACYRLFQLISPSLPIGGFTYSQGLEYAVEAGWVKDRVSLEEWLIYMVESSVATLELPIIDKLYQALDTQNMEVIEHWCDVLYTSRETSELRAEERQRGHALNTLLRQLDIDISVVERLSSHPNQLLGLCIAAKAWSIDLATLKQGYLWSWLENIVTAGVKLIPLGQTDGQLALINITGCFPKVITQALHIEEWMIGSFTPSIAIASSLHQTQYTRLFRS</sequence>
<dbReference type="PIRSF" id="PIRSF009467">
    <property type="entry name" value="Ureas_acces_UreF"/>
    <property type="match status" value="1"/>
</dbReference>
<name>A0A7Z2YEF0_9VIBR</name>
<evidence type="ECO:0000256" key="2">
    <source>
        <dbReference type="ARBA" id="ARBA00023186"/>
    </source>
</evidence>
<dbReference type="InterPro" id="IPR002639">
    <property type="entry name" value="UreF"/>
</dbReference>
<keyword evidence="5" id="KW-1185">Reference proteome</keyword>
<dbReference type="Proteomes" id="UP000464262">
    <property type="component" value="Chromosome 1"/>
</dbReference>
<dbReference type="AlphaFoldDB" id="A0A7Z2YEF0"/>
<evidence type="ECO:0000256" key="3">
    <source>
        <dbReference type="HAMAP-Rule" id="MF_01385"/>
    </source>
</evidence>
<comment type="function">
    <text evidence="3">Required for maturation of urease via the functional incorporation of the urease nickel metallocenter.</text>
</comment>
<proteinExistence type="inferred from homology"/>
<dbReference type="RefSeq" id="WP_164648948.1">
    <property type="nucleotide sequence ID" value="NZ_CP047475.1"/>
</dbReference>
<dbReference type="GO" id="GO:0016151">
    <property type="term" value="F:nickel cation binding"/>
    <property type="evidence" value="ECO:0007669"/>
    <property type="project" value="UniProtKB-UniRule"/>
</dbReference>
<dbReference type="InterPro" id="IPR038277">
    <property type="entry name" value="UreF_sf"/>
</dbReference>
<comment type="similarity">
    <text evidence="3">Belongs to the UreF family.</text>
</comment>
<keyword evidence="3" id="KW-0963">Cytoplasm</keyword>
<organism evidence="4 5">
    <name type="scientific">Vibrio astriarenae</name>
    <dbReference type="NCBI Taxonomy" id="1481923"/>
    <lineage>
        <taxon>Bacteria</taxon>
        <taxon>Pseudomonadati</taxon>
        <taxon>Pseudomonadota</taxon>
        <taxon>Gammaproteobacteria</taxon>
        <taxon>Vibrionales</taxon>
        <taxon>Vibrionaceae</taxon>
        <taxon>Vibrio</taxon>
    </lineage>
</organism>
<dbReference type="Gene3D" id="1.10.4190.10">
    <property type="entry name" value="Urease accessory protein UreF"/>
    <property type="match status" value="1"/>
</dbReference>
<protein>
    <recommendedName>
        <fullName evidence="3">Urease accessory protein UreF</fullName>
    </recommendedName>
</protein>
<dbReference type="PANTHER" id="PTHR33620">
    <property type="entry name" value="UREASE ACCESSORY PROTEIN F"/>
    <property type="match status" value="1"/>
</dbReference>
<dbReference type="Pfam" id="PF01730">
    <property type="entry name" value="UreF"/>
    <property type="match status" value="1"/>
</dbReference>